<organism evidence="1 2">
    <name type="scientific">Plakobranchus ocellatus</name>
    <dbReference type="NCBI Taxonomy" id="259542"/>
    <lineage>
        <taxon>Eukaryota</taxon>
        <taxon>Metazoa</taxon>
        <taxon>Spiralia</taxon>
        <taxon>Lophotrochozoa</taxon>
        <taxon>Mollusca</taxon>
        <taxon>Gastropoda</taxon>
        <taxon>Heterobranchia</taxon>
        <taxon>Euthyneura</taxon>
        <taxon>Panpulmonata</taxon>
        <taxon>Sacoglossa</taxon>
        <taxon>Placobranchoidea</taxon>
        <taxon>Plakobranchidae</taxon>
        <taxon>Plakobranchus</taxon>
    </lineage>
</organism>
<dbReference type="EMBL" id="BLXT01002667">
    <property type="protein sequence ID" value="GFN96327.1"/>
    <property type="molecule type" value="Genomic_DNA"/>
</dbReference>
<dbReference type="AlphaFoldDB" id="A0AAV3ZP17"/>
<reference evidence="1 2" key="1">
    <citation type="journal article" date="2021" name="Elife">
        <title>Chloroplast acquisition without the gene transfer in kleptoplastic sea slugs, Plakobranchus ocellatus.</title>
        <authorList>
            <person name="Maeda T."/>
            <person name="Takahashi S."/>
            <person name="Yoshida T."/>
            <person name="Shimamura S."/>
            <person name="Takaki Y."/>
            <person name="Nagai Y."/>
            <person name="Toyoda A."/>
            <person name="Suzuki Y."/>
            <person name="Arimoto A."/>
            <person name="Ishii H."/>
            <person name="Satoh N."/>
            <person name="Nishiyama T."/>
            <person name="Hasebe M."/>
            <person name="Maruyama T."/>
            <person name="Minagawa J."/>
            <person name="Obokata J."/>
            <person name="Shigenobu S."/>
        </authorList>
    </citation>
    <scope>NUCLEOTIDE SEQUENCE [LARGE SCALE GENOMIC DNA]</scope>
</reference>
<gene>
    <name evidence="1" type="ORF">PoB_002283300</name>
</gene>
<evidence type="ECO:0000313" key="2">
    <source>
        <dbReference type="Proteomes" id="UP000735302"/>
    </source>
</evidence>
<sequence length="70" mass="7620">MTELTVTVPSHSECPQVFRGTDKLQRLVRSCARPLVKLSYWGVGGTVANESALRSAVTLLSWVRTPPPAP</sequence>
<protein>
    <submittedName>
        <fullName evidence="1">Uncharacterized protein</fullName>
    </submittedName>
</protein>
<name>A0AAV3ZP17_9GAST</name>
<proteinExistence type="predicted"/>
<accession>A0AAV3ZP17</accession>
<comment type="caution">
    <text evidence="1">The sequence shown here is derived from an EMBL/GenBank/DDBJ whole genome shotgun (WGS) entry which is preliminary data.</text>
</comment>
<keyword evidence="2" id="KW-1185">Reference proteome</keyword>
<dbReference type="Proteomes" id="UP000735302">
    <property type="component" value="Unassembled WGS sequence"/>
</dbReference>
<evidence type="ECO:0000313" key="1">
    <source>
        <dbReference type="EMBL" id="GFN96327.1"/>
    </source>
</evidence>